<evidence type="ECO:0000256" key="1">
    <source>
        <dbReference type="SAM" id="SignalP"/>
    </source>
</evidence>
<sequence length="338" mass="36769">MKRILTAVTFSLILVVSTAWAQTNLAFLSSRSALAAYAVEQARSSALYLYGPGQIGAQQVSPQETWSTSRTSGEVLKFFTNTSIKITVANTKDWVSMFGYVANADGDTLFNGGVSAYPVDGKGGSHLPKFRFTLYLAYTVPIKFDQPVEHAEFWYLDPADGRTVQKVSLYGYGNKVYIQSGFAGRGYVVVTFKDGTQRVYNLKDGGAILSPTVLVAQAESAHIENLLSYRDPTVIQDTIQSYSGTGFNKTYEVVTSHPAWINISVSTTEGVYPIGYWVRAQGSQTWQYNKAASGPPYVPIQFGTGVWYVIPDWNPAQFQEPAPYIPSGESSGGGGGKG</sequence>
<feature type="signal peptide" evidence="1">
    <location>
        <begin position="1"/>
        <end position="21"/>
    </location>
</feature>
<dbReference type="STRING" id="1802312.A3C06_00845"/>
<accession>A0A1G2MQH4</accession>
<dbReference type="Proteomes" id="UP000177565">
    <property type="component" value="Unassembled WGS sequence"/>
</dbReference>
<evidence type="ECO:0000313" key="2">
    <source>
        <dbReference type="EMBL" id="OHA26103.1"/>
    </source>
</evidence>
<evidence type="ECO:0000313" key="3">
    <source>
        <dbReference type="Proteomes" id="UP000177565"/>
    </source>
</evidence>
<organism evidence="2 3">
    <name type="scientific">Candidatus Taylorbacteria bacterium RIFCSPHIGHO2_02_FULL_46_13</name>
    <dbReference type="NCBI Taxonomy" id="1802312"/>
    <lineage>
        <taxon>Bacteria</taxon>
        <taxon>Candidatus Tayloriibacteriota</taxon>
    </lineage>
</organism>
<gene>
    <name evidence="2" type="ORF">A3C06_00845</name>
</gene>
<protein>
    <submittedName>
        <fullName evidence="2">Uncharacterized protein</fullName>
    </submittedName>
</protein>
<keyword evidence="1" id="KW-0732">Signal</keyword>
<reference evidence="2 3" key="1">
    <citation type="journal article" date="2016" name="Nat. Commun.">
        <title>Thousands of microbial genomes shed light on interconnected biogeochemical processes in an aquifer system.</title>
        <authorList>
            <person name="Anantharaman K."/>
            <person name="Brown C.T."/>
            <person name="Hug L.A."/>
            <person name="Sharon I."/>
            <person name="Castelle C.J."/>
            <person name="Probst A.J."/>
            <person name="Thomas B.C."/>
            <person name="Singh A."/>
            <person name="Wilkins M.J."/>
            <person name="Karaoz U."/>
            <person name="Brodie E.L."/>
            <person name="Williams K.H."/>
            <person name="Hubbard S.S."/>
            <person name="Banfield J.F."/>
        </authorList>
    </citation>
    <scope>NUCLEOTIDE SEQUENCE [LARGE SCALE GENOMIC DNA]</scope>
</reference>
<feature type="chain" id="PRO_5009583705" evidence="1">
    <location>
        <begin position="22"/>
        <end position="338"/>
    </location>
</feature>
<proteinExistence type="predicted"/>
<comment type="caution">
    <text evidence="2">The sequence shown here is derived from an EMBL/GenBank/DDBJ whole genome shotgun (WGS) entry which is preliminary data.</text>
</comment>
<dbReference type="EMBL" id="MHRQ01000027">
    <property type="protein sequence ID" value="OHA26103.1"/>
    <property type="molecule type" value="Genomic_DNA"/>
</dbReference>
<name>A0A1G2MQH4_9BACT</name>
<dbReference type="AlphaFoldDB" id="A0A1G2MQH4"/>